<feature type="chain" id="PRO_5045815370" description="SurA N-terminal domain-containing protein" evidence="1">
    <location>
        <begin position="26"/>
        <end position="218"/>
    </location>
</feature>
<sequence>MRIIVFLRVSLLISLFVFTAQSANAEPQSQPEPVQHSDGNILAVVLGQNVTRADAMPNEKEQKEIEEQAKEDYNDMLDYVVRVNASTKIYELILEDYAAKKGIELDQALVTKFVEKFANQVSEKNNSKPIKEIAEKQVMQFQTEKALFDEFGGKVIFRQSNPQMPIDAYKALLNRYRENNQLQIIDSALREAFWDVFTPPFQYEIAPENVNFTQPWWL</sequence>
<proteinExistence type="predicted"/>
<dbReference type="EMBL" id="PVNO01000029">
    <property type="protein sequence ID" value="PRO67893.1"/>
    <property type="molecule type" value="Genomic_DNA"/>
</dbReference>
<evidence type="ECO:0000256" key="1">
    <source>
        <dbReference type="SAM" id="SignalP"/>
    </source>
</evidence>
<reference evidence="3" key="1">
    <citation type="journal article" date="2020" name="Int. J. Syst. Evol. Microbiol.">
        <title>Alteromonas alba sp. nov., a marine bacterium isolated from the seawater of the West Pacific Ocean.</title>
        <authorList>
            <person name="Sun C."/>
            <person name="Wu Y.-H."/>
            <person name="Xamxidin M."/>
            <person name="Cheng H."/>
            <person name="Xu X.-W."/>
        </authorList>
    </citation>
    <scope>NUCLEOTIDE SEQUENCE [LARGE SCALE GENOMIC DNA]</scope>
    <source>
        <strain evidence="3">9a2</strain>
    </source>
</reference>
<protein>
    <recommendedName>
        <fullName evidence="4">SurA N-terminal domain-containing protein</fullName>
    </recommendedName>
</protein>
<dbReference type="Proteomes" id="UP000239539">
    <property type="component" value="Unassembled WGS sequence"/>
</dbReference>
<accession>A0ABX5CLJ1</accession>
<name>A0ABX5CLJ1_9ALTE</name>
<keyword evidence="3" id="KW-1185">Reference proteome</keyword>
<feature type="signal peptide" evidence="1">
    <location>
        <begin position="1"/>
        <end position="25"/>
    </location>
</feature>
<dbReference type="RefSeq" id="WP_105932217.1">
    <property type="nucleotide sequence ID" value="NZ_PVNO01000029.1"/>
</dbReference>
<comment type="caution">
    <text evidence="2">The sequence shown here is derived from an EMBL/GenBank/DDBJ whole genome shotgun (WGS) entry which is preliminary data.</text>
</comment>
<keyword evidence="1" id="KW-0732">Signal</keyword>
<gene>
    <name evidence="2" type="ORF">C6Y39_15850</name>
</gene>
<evidence type="ECO:0000313" key="2">
    <source>
        <dbReference type="EMBL" id="PRO67893.1"/>
    </source>
</evidence>
<organism evidence="2 3">
    <name type="scientific">Alteromonas gracilis</name>
    <dbReference type="NCBI Taxonomy" id="1479524"/>
    <lineage>
        <taxon>Bacteria</taxon>
        <taxon>Pseudomonadati</taxon>
        <taxon>Pseudomonadota</taxon>
        <taxon>Gammaproteobacteria</taxon>
        <taxon>Alteromonadales</taxon>
        <taxon>Alteromonadaceae</taxon>
        <taxon>Alteromonas/Salinimonas group</taxon>
        <taxon>Alteromonas</taxon>
    </lineage>
</organism>
<evidence type="ECO:0000313" key="3">
    <source>
        <dbReference type="Proteomes" id="UP000239539"/>
    </source>
</evidence>
<evidence type="ECO:0008006" key="4">
    <source>
        <dbReference type="Google" id="ProtNLM"/>
    </source>
</evidence>